<keyword evidence="3 8" id="KW-0597">Phosphoprotein</keyword>
<dbReference type="SMART" id="SM00448">
    <property type="entry name" value="REC"/>
    <property type="match status" value="1"/>
</dbReference>
<accession>A0A1J0AKY9</accession>
<feature type="modified residue" description="4-aspartylphosphate" evidence="8">
    <location>
        <position position="56"/>
    </location>
</feature>
<gene>
    <name evidence="11" type="ORF">pBS72_1290</name>
</gene>
<proteinExistence type="predicted"/>
<dbReference type="GO" id="GO:0000160">
    <property type="term" value="P:phosphorelay signal transduction system"/>
    <property type="evidence" value="ECO:0007669"/>
    <property type="project" value="UniProtKB-KW"/>
</dbReference>
<feature type="domain" description="Response regulatory" evidence="10">
    <location>
        <begin position="6"/>
        <end position="123"/>
    </location>
</feature>
<dbReference type="InterPro" id="IPR036388">
    <property type="entry name" value="WH-like_DNA-bd_sf"/>
</dbReference>
<evidence type="ECO:0000259" key="9">
    <source>
        <dbReference type="PROSITE" id="PS50043"/>
    </source>
</evidence>
<evidence type="ECO:0000256" key="4">
    <source>
        <dbReference type="ARBA" id="ARBA00023012"/>
    </source>
</evidence>
<dbReference type="GO" id="GO:0005737">
    <property type="term" value="C:cytoplasm"/>
    <property type="evidence" value="ECO:0007669"/>
    <property type="project" value="UniProtKB-SubCell"/>
</dbReference>
<keyword evidence="7" id="KW-0804">Transcription</keyword>
<dbReference type="InterPro" id="IPR039420">
    <property type="entry name" value="WalR-like"/>
</dbReference>
<sequence length="192" mass="22178">MDKKIRLMIVEDDSVWMKCISDLVQKETDIIVVRQAFTKEEALQIDSSDVDVVLMDLTLSEDEELGGLHLSRELNDKGFEKIIMLTSWDEPAVILESFDKGATNYINKSSYRDIPRAIREAYTDKVSFNADVSTLLINELRLERKARVLTPAEREVFRLKEKGLTRAQIAEKLFKSVETIKKQLKTIKRKIK</sequence>
<evidence type="ECO:0000256" key="6">
    <source>
        <dbReference type="ARBA" id="ARBA00023125"/>
    </source>
</evidence>
<evidence type="ECO:0000256" key="8">
    <source>
        <dbReference type="PROSITE-ProRule" id="PRU00169"/>
    </source>
</evidence>
<comment type="subcellular location">
    <subcellularLocation>
        <location evidence="1">Cytoplasm</location>
    </subcellularLocation>
</comment>
<dbReference type="InterPro" id="IPR000792">
    <property type="entry name" value="Tscrpt_reg_LuxR_C"/>
</dbReference>
<evidence type="ECO:0000256" key="3">
    <source>
        <dbReference type="ARBA" id="ARBA00022553"/>
    </source>
</evidence>
<evidence type="ECO:0000256" key="7">
    <source>
        <dbReference type="ARBA" id="ARBA00023163"/>
    </source>
</evidence>
<dbReference type="SMART" id="SM00421">
    <property type="entry name" value="HTH_LUXR"/>
    <property type="match status" value="1"/>
</dbReference>
<keyword evidence="2" id="KW-0963">Cytoplasm</keyword>
<dbReference type="InterPro" id="IPR016032">
    <property type="entry name" value="Sig_transdc_resp-reg_C-effctor"/>
</dbReference>
<keyword evidence="11" id="KW-0614">Plasmid</keyword>
<evidence type="ECO:0000256" key="5">
    <source>
        <dbReference type="ARBA" id="ARBA00023015"/>
    </source>
</evidence>
<reference evidence="11" key="2">
    <citation type="journal article" date="2003" name="Plasmid">
        <title>Bacillus subtilis soil isolates: plasmid replicon analysis and construction of a new theta-replicating vector.</title>
        <authorList>
            <person name="Titok M.A."/>
            <person name="Chapuis J."/>
            <person name="Selezneva Y.V."/>
            <person name="Lagodich A.V."/>
            <person name="Prokulevich V.A."/>
            <person name="Ehrlich S.D."/>
            <person name="Janniere L."/>
        </authorList>
    </citation>
    <scope>NUCLEOTIDE SEQUENCE</scope>
    <source>
        <strain evidence="11">72</strain>
        <plasmid evidence="11">pBS72</plasmid>
    </source>
</reference>
<dbReference type="GO" id="GO:0003677">
    <property type="term" value="F:DNA binding"/>
    <property type="evidence" value="ECO:0007669"/>
    <property type="project" value="UniProtKB-KW"/>
</dbReference>
<keyword evidence="5" id="KW-0805">Transcription regulation</keyword>
<dbReference type="PROSITE" id="PS50043">
    <property type="entry name" value="HTH_LUXR_2"/>
    <property type="match status" value="1"/>
</dbReference>
<dbReference type="Pfam" id="PF00072">
    <property type="entry name" value="Response_reg"/>
    <property type="match status" value="1"/>
</dbReference>
<reference evidence="11" key="1">
    <citation type="journal article" date="2002" name="Mikrobiologiia">
        <title>Soil strain of Bacillus subtilis harboring a large plasmid that mediates high-frequency conjugal mobilization.</title>
        <authorList>
            <person name="Lotareva O.V."/>
            <person name="Poluektova E.U."/>
            <person name="Titok M.A."/>
            <person name="Prozorov A.A."/>
        </authorList>
    </citation>
    <scope>NUCLEOTIDE SEQUENCE</scope>
    <source>
        <strain evidence="11">72</strain>
        <plasmid evidence="11">pBS72</plasmid>
    </source>
</reference>
<reference evidence="11" key="5">
    <citation type="submission" date="2016-08" db="EMBL/GenBank/DDBJ databases">
        <authorList>
            <person name="Satsunkevich N.E."/>
            <person name="Valentovich L.N."/>
            <person name="Kolomiets E.I."/>
            <person name="Titok M.A."/>
        </authorList>
    </citation>
    <scope>NUCLEOTIDE SEQUENCE</scope>
    <source>
        <strain evidence="11">72</strain>
        <plasmid evidence="11">pBS72</plasmid>
    </source>
</reference>
<keyword evidence="6 11" id="KW-0238">DNA-binding</keyword>
<evidence type="ECO:0000313" key="11">
    <source>
        <dbReference type="EMBL" id="APB62398.1"/>
    </source>
</evidence>
<dbReference type="Pfam" id="PF00196">
    <property type="entry name" value="GerE"/>
    <property type="match status" value="1"/>
</dbReference>
<dbReference type="InterPro" id="IPR011006">
    <property type="entry name" value="CheY-like_superfamily"/>
</dbReference>
<reference evidence="11" key="3">
    <citation type="journal article" date="2004" name="Mol. Biol. (Mosk.)">
        <title>The replication system of plasmids from Bacillus subtilis environmental isolates.</title>
        <authorList>
            <person name="Lagodich A.V."/>
            <person name="Shtaniuk Iu.V."/>
            <person name="Prozorov A.A."/>
            <person name="Titok M.A."/>
        </authorList>
    </citation>
    <scope>NUCLEOTIDE SEQUENCE</scope>
    <source>
        <strain evidence="11">72</strain>
        <plasmid evidence="11">pBS72</plasmid>
    </source>
</reference>
<dbReference type="Gene3D" id="1.10.10.10">
    <property type="entry name" value="Winged helix-like DNA-binding domain superfamily/Winged helix DNA-binding domain"/>
    <property type="match status" value="1"/>
</dbReference>
<dbReference type="AlphaFoldDB" id="A0A1J0AKY9"/>
<dbReference type="PANTHER" id="PTHR43214">
    <property type="entry name" value="TWO-COMPONENT RESPONSE REGULATOR"/>
    <property type="match status" value="1"/>
</dbReference>
<evidence type="ECO:0000256" key="1">
    <source>
        <dbReference type="ARBA" id="ARBA00004496"/>
    </source>
</evidence>
<dbReference type="SUPFAM" id="SSF52172">
    <property type="entry name" value="CheY-like"/>
    <property type="match status" value="1"/>
</dbReference>
<geneLocation type="plasmid" evidence="11">
    <name>pBS72</name>
</geneLocation>
<dbReference type="EMBL" id="KX711616">
    <property type="protein sequence ID" value="APB62398.1"/>
    <property type="molecule type" value="Genomic_DNA"/>
</dbReference>
<keyword evidence="4" id="KW-0902">Two-component regulatory system</keyword>
<evidence type="ECO:0000256" key="2">
    <source>
        <dbReference type="ARBA" id="ARBA00022490"/>
    </source>
</evidence>
<dbReference type="InterPro" id="IPR001789">
    <property type="entry name" value="Sig_transdc_resp-reg_receiver"/>
</dbReference>
<name>A0A1J0AKY9_BACIU</name>
<dbReference type="PROSITE" id="PS50110">
    <property type="entry name" value="RESPONSE_REGULATORY"/>
    <property type="match status" value="1"/>
</dbReference>
<dbReference type="GO" id="GO:0006355">
    <property type="term" value="P:regulation of DNA-templated transcription"/>
    <property type="evidence" value="ECO:0007669"/>
    <property type="project" value="InterPro"/>
</dbReference>
<dbReference type="RefSeq" id="WP_236830511.1">
    <property type="nucleotide sequence ID" value="NZ_JARSRH010000004.1"/>
</dbReference>
<feature type="domain" description="HTH luxR-type" evidence="9">
    <location>
        <begin position="142"/>
        <end position="192"/>
    </location>
</feature>
<protein>
    <submittedName>
        <fullName evidence="11">DNA-binding response regulator</fullName>
    </submittedName>
</protein>
<reference evidence="11" key="4">
    <citation type="journal article" date="2006" name="Microbiology">
        <title>The replicative polymerases PolC and DnaE are required for theta replication of the Bacillus subtilis plasmid pBS72.</title>
        <authorList>
            <person name="Titok M."/>
            <person name="Suski C."/>
            <person name="Dalmais B."/>
            <person name="Ehrlich S.D."/>
            <person name="Janniere L."/>
        </authorList>
    </citation>
    <scope>NUCLEOTIDE SEQUENCE</scope>
    <source>
        <strain evidence="11">72</strain>
        <plasmid evidence="11">pBS72</plasmid>
    </source>
</reference>
<dbReference type="Gene3D" id="3.40.50.2300">
    <property type="match status" value="1"/>
</dbReference>
<organism evidence="11">
    <name type="scientific">Bacillus subtilis</name>
    <dbReference type="NCBI Taxonomy" id="1423"/>
    <lineage>
        <taxon>Bacteria</taxon>
        <taxon>Bacillati</taxon>
        <taxon>Bacillota</taxon>
        <taxon>Bacilli</taxon>
        <taxon>Bacillales</taxon>
        <taxon>Bacillaceae</taxon>
        <taxon>Bacillus</taxon>
    </lineage>
</organism>
<dbReference type="SUPFAM" id="SSF46894">
    <property type="entry name" value="C-terminal effector domain of the bipartite response regulators"/>
    <property type="match status" value="1"/>
</dbReference>
<dbReference type="PRINTS" id="PR00038">
    <property type="entry name" value="HTHLUXR"/>
</dbReference>
<evidence type="ECO:0000259" key="10">
    <source>
        <dbReference type="PROSITE" id="PS50110"/>
    </source>
</evidence>